<name>A0A915KDW5_ROMCU</name>
<sequence length="368" mass="42100">MESLVPMKNSIVCRSMPSLDVDALNVEAHLCIPKLADKMTLLDVSDKFVVPKSRSGSFSMFQRFDKNMINKELYNAPNRQDVIPTEEQILGQCGSMQMAVSYDSTINILRVELIQASNLISKTDTSPNPYFKISLIPPSYCEQSQCYQTKTYANQRSPDLSEEFHFEIRDGSLDQHKIEISVYDHDQYYVDECIGRCTLSIGRIEFPEDPSIKTVFWAEIMSTNSEVANSAGDLLLSISFLSKAQRLIATVIKARNLPFSEEHPSEMLNPYVKLTLYCKKKRLKTKKTSTKRDTHFPVFNEALTFDLGPTTPLCDLSLDFSVFNEYSAFRSHKLISKLTLPLTKCKDLWRALIRGEDTKFKWYQLEKA</sequence>
<dbReference type="InterPro" id="IPR000008">
    <property type="entry name" value="C2_dom"/>
</dbReference>
<dbReference type="Gene3D" id="2.60.40.150">
    <property type="entry name" value="C2 domain"/>
    <property type="match status" value="2"/>
</dbReference>
<dbReference type="PANTHER" id="PTHR10024:SF376">
    <property type="entry name" value="C2 DOMAIN-CONTAINING PROTEIN"/>
    <property type="match status" value="1"/>
</dbReference>
<dbReference type="GO" id="GO:0005509">
    <property type="term" value="F:calcium ion binding"/>
    <property type="evidence" value="ECO:0007669"/>
    <property type="project" value="TreeGrafter"/>
</dbReference>
<evidence type="ECO:0000259" key="1">
    <source>
        <dbReference type="PROSITE" id="PS50004"/>
    </source>
</evidence>
<keyword evidence="2" id="KW-1185">Reference proteome</keyword>
<dbReference type="Pfam" id="PF00168">
    <property type="entry name" value="C2"/>
    <property type="match status" value="2"/>
</dbReference>
<dbReference type="SUPFAM" id="SSF49562">
    <property type="entry name" value="C2 domain (Calcium/lipid-binding domain, CaLB)"/>
    <property type="match status" value="2"/>
</dbReference>
<evidence type="ECO:0000313" key="3">
    <source>
        <dbReference type="WBParaSite" id="nRc.2.0.1.t36129-RA"/>
    </source>
</evidence>
<feature type="domain" description="C2" evidence="1">
    <location>
        <begin position="92"/>
        <end position="216"/>
    </location>
</feature>
<dbReference type="PROSITE" id="PS50004">
    <property type="entry name" value="C2"/>
    <property type="match status" value="2"/>
</dbReference>
<dbReference type="GO" id="GO:0001786">
    <property type="term" value="F:phosphatidylserine binding"/>
    <property type="evidence" value="ECO:0007669"/>
    <property type="project" value="TreeGrafter"/>
</dbReference>
<dbReference type="GO" id="GO:0005886">
    <property type="term" value="C:plasma membrane"/>
    <property type="evidence" value="ECO:0007669"/>
    <property type="project" value="TreeGrafter"/>
</dbReference>
<dbReference type="GO" id="GO:0005544">
    <property type="term" value="F:calcium-dependent phospholipid binding"/>
    <property type="evidence" value="ECO:0007669"/>
    <property type="project" value="TreeGrafter"/>
</dbReference>
<evidence type="ECO:0000313" key="2">
    <source>
        <dbReference type="Proteomes" id="UP000887565"/>
    </source>
</evidence>
<dbReference type="AlphaFoldDB" id="A0A915KDW5"/>
<dbReference type="GO" id="GO:0000149">
    <property type="term" value="F:SNARE binding"/>
    <property type="evidence" value="ECO:0007669"/>
    <property type="project" value="TreeGrafter"/>
</dbReference>
<dbReference type="GO" id="GO:0017156">
    <property type="term" value="P:calcium-ion regulated exocytosis"/>
    <property type="evidence" value="ECO:0007669"/>
    <property type="project" value="TreeGrafter"/>
</dbReference>
<accession>A0A915KDW5</accession>
<dbReference type="WBParaSite" id="nRc.2.0.1.t36129-RA">
    <property type="protein sequence ID" value="nRc.2.0.1.t36129-RA"/>
    <property type="gene ID" value="nRc.2.0.1.g36129"/>
</dbReference>
<reference evidence="3" key="1">
    <citation type="submission" date="2022-11" db="UniProtKB">
        <authorList>
            <consortium name="WormBaseParasite"/>
        </authorList>
    </citation>
    <scope>IDENTIFICATION</scope>
</reference>
<dbReference type="OMA" id="NEYSAFR"/>
<dbReference type="Proteomes" id="UP000887565">
    <property type="component" value="Unplaced"/>
</dbReference>
<dbReference type="PANTHER" id="PTHR10024">
    <property type="entry name" value="SYNAPTOTAGMIN"/>
    <property type="match status" value="1"/>
</dbReference>
<protein>
    <submittedName>
        <fullName evidence="3">C2 domain-containing protein</fullName>
    </submittedName>
</protein>
<proteinExistence type="predicted"/>
<dbReference type="SMART" id="SM00239">
    <property type="entry name" value="C2"/>
    <property type="match status" value="2"/>
</dbReference>
<dbReference type="GO" id="GO:0070382">
    <property type="term" value="C:exocytic vesicle"/>
    <property type="evidence" value="ECO:0007669"/>
    <property type="project" value="TreeGrafter"/>
</dbReference>
<feature type="domain" description="C2" evidence="1">
    <location>
        <begin position="230"/>
        <end position="363"/>
    </location>
</feature>
<organism evidence="2 3">
    <name type="scientific">Romanomermis culicivorax</name>
    <name type="common">Nematode worm</name>
    <dbReference type="NCBI Taxonomy" id="13658"/>
    <lineage>
        <taxon>Eukaryota</taxon>
        <taxon>Metazoa</taxon>
        <taxon>Ecdysozoa</taxon>
        <taxon>Nematoda</taxon>
        <taxon>Enoplea</taxon>
        <taxon>Dorylaimia</taxon>
        <taxon>Mermithida</taxon>
        <taxon>Mermithoidea</taxon>
        <taxon>Mermithidae</taxon>
        <taxon>Romanomermis</taxon>
    </lineage>
</organism>
<dbReference type="InterPro" id="IPR035892">
    <property type="entry name" value="C2_domain_sf"/>
</dbReference>
<dbReference type="GO" id="GO:0030276">
    <property type="term" value="F:clathrin binding"/>
    <property type="evidence" value="ECO:0007669"/>
    <property type="project" value="TreeGrafter"/>
</dbReference>